<feature type="compositionally biased region" description="Polar residues" evidence="1">
    <location>
        <begin position="121"/>
        <end position="130"/>
    </location>
</feature>
<reference evidence="3" key="1">
    <citation type="journal article" date="2019" name="Curr. Biol.">
        <title>Genome Sequence of Striga asiatica Provides Insight into the Evolution of Plant Parasitism.</title>
        <authorList>
            <person name="Yoshida S."/>
            <person name="Kim S."/>
            <person name="Wafula E.K."/>
            <person name="Tanskanen J."/>
            <person name="Kim Y.M."/>
            <person name="Honaas L."/>
            <person name="Yang Z."/>
            <person name="Spallek T."/>
            <person name="Conn C.E."/>
            <person name="Ichihashi Y."/>
            <person name="Cheong K."/>
            <person name="Cui S."/>
            <person name="Der J.P."/>
            <person name="Gundlach H."/>
            <person name="Jiao Y."/>
            <person name="Hori C."/>
            <person name="Ishida J.K."/>
            <person name="Kasahara H."/>
            <person name="Kiba T."/>
            <person name="Kim M.S."/>
            <person name="Koo N."/>
            <person name="Laohavisit A."/>
            <person name="Lee Y.H."/>
            <person name="Lumba S."/>
            <person name="McCourt P."/>
            <person name="Mortimer J.C."/>
            <person name="Mutuku J.M."/>
            <person name="Nomura T."/>
            <person name="Sasaki-Sekimoto Y."/>
            <person name="Seto Y."/>
            <person name="Wang Y."/>
            <person name="Wakatake T."/>
            <person name="Sakakibara H."/>
            <person name="Demura T."/>
            <person name="Yamaguchi S."/>
            <person name="Yoneyama K."/>
            <person name="Manabe R.I."/>
            <person name="Nelson D.C."/>
            <person name="Schulman A.H."/>
            <person name="Timko M.P."/>
            <person name="dePamphilis C.W."/>
            <person name="Choi D."/>
            <person name="Shirasu K."/>
        </authorList>
    </citation>
    <scope>NUCLEOTIDE SEQUENCE [LARGE SCALE GENOMIC DNA]</scope>
    <source>
        <strain evidence="3">cv. UVA1</strain>
    </source>
</reference>
<feature type="region of interest" description="Disordered" evidence="1">
    <location>
        <begin position="1"/>
        <end position="22"/>
    </location>
</feature>
<feature type="region of interest" description="Disordered" evidence="1">
    <location>
        <begin position="195"/>
        <end position="238"/>
    </location>
</feature>
<organism evidence="2 3">
    <name type="scientific">Striga asiatica</name>
    <name type="common">Asiatic witchweed</name>
    <name type="synonym">Buchnera asiatica</name>
    <dbReference type="NCBI Taxonomy" id="4170"/>
    <lineage>
        <taxon>Eukaryota</taxon>
        <taxon>Viridiplantae</taxon>
        <taxon>Streptophyta</taxon>
        <taxon>Embryophyta</taxon>
        <taxon>Tracheophyta</taxon>
        <taxon>Spermatophyta</taxon>
        <taxon>Magnoliopsida</taxon>
        <taxon>eudicotyledons</taxon>
        <taxon>Gunneridae</taxon>
        <taxon>Pentapetalae</taxon>
        <taxon>asterids</taxon>
        <taxon>lamiids</taxon>
        <taxon>Lamiales</taxon>
        <taxon>Orobanchaceae</taxon>
        <taxon>Buchnereae</taxon>
        <taxon>Striga</taxon>
    </lineage>
</organism>
<dbReference type="Proteomes" id="UP000325081">
    <property type="component" value="Unassembled WGS sequence"/>
</dbReference>
<sequence>QIGLPKFDLLRPKSDRKIASPPSIFSRKSLLAGESLAAAIHQQPPASRNGPSRAVERPSRGGARRREKAADVRPPPREAFLPPMSARRTHQTNCSTTSTVKRPATATRRDLSETRGLMPTRASNRSSSHLLSPAPTREPTSPARPQSVHQRLRSTVGENIPEQISVRSPTAANHCAFPQQRTTFANFLPRLYTLRRRRPSPSGQQLADPVRDCLDASNREQSRLSETAAPRQPQLKCA</sequence>
<name>A0A5A7QG36_STRAF</name>
<comment type="caution">
    <text evidence="2">The sequence shown here is derived from an EMBL/GenBank/DDBJ whole genome shotgun (WGS) entry which is preliminary data.</text>
</comment>
<feature type="region of interest" description="Disordered" evidence="1">
    <location>
        <begin position="36"/>
        <end position="159"/>
    </location>
</feature>
<feature type="compositionally biased region" description="Polar residues" evidence="1">
    <location>
        <begin position="91"/>
        <end position="100"/>
    </location>
</feature>
<accession>A0A5A7QG36</accession>
<dbReference type="AlphaFoldDB" id="A0A5A7QG36"/>
<evidence type="ECO:0000256" key="1">
    <source>
        <dbReference type="SAM" id="MobiDB-lite"/>
    </source>
</evidence>
<protein>
    <submittedName>
        <fullName evidence="2">SH3 and PX domain-containing protein 2A</fullName>
    </submittedName>
</protein>
<evidence type="ECO:0000313" key="2">
    <source>
        <dbReference type="EMBL" id="GER44275.1"/>
    </source>
</evidence>
<keyword evidence="3" id="KW-1185">Reference proteome</keyword>
<feature type="compositionally biased region" description="Basic and acidic residues" evidence="1">
    <location>
        <begin position="209"/>
        <end position="223"/>
    </location>
</feature>
<feature type="non-terminal residue" evidence="2">
    <location>
        <position position="1"/>
    </location>
</feature>
<proteinExistence type="predicted"/>
<evidence type="ECO:0000313" key="3">
    <source>
        <dbReference type="Proteomes" id="UP000325081"/>
    </source>
</evidence>
<feature type="non-terminal residue" evidence="2">
    <location>
        <position position="238"/>
    </location>
</feature>
<feature type="compositionally biased region" description="Basic and acidic residues" evidence="1">
    <location>
        <begin position="8"/>
        <end position="18"/>
    </location>
</feature>
<dbReference type="EMBL" id="BKCP01006863">
    <property type="protein sequence ID" value="GER44275.1"/>
    <property type="molecule type" value="Genomic_DNA"/>
</dbReference>
<gene>
    <name evidence="2" type="ORF">STAS_21173</name>
</gene>